<dbReference type="RefSeq" id="WP_188236027.1">
    <property type="nucleotide sequence ID" value="NZ_JBANRN010000022.1"/>
</dbReference>
<comment type="caution">
    <text evidence="1">The sequence shown here is derived from an EMBL/GenBank/DDBJ whole genome shotgun (WGS) entry which is preliminary data.</text>
</comment>
<gene>
    <name evidence="1" type="ORF">ACFODK_07050</name>
</gene>
<keyword evidence="2" id="KW-1185">Reference proteome</keyword>
<dbReference type="EMBL" id="JBHRSU010000022">
    <property type="protein sequence ID" value="MFC3100638.1"/>
    <property type="molecule type" value="Genomic_DNA"/>
</dbReference>
<evidence type="ECO:0000313" key="2">
    <source>
        <dbReference type="Proteomes" id="UP001595378"/>
    </source>
</evidence>
<dbReference type="Proteomes" id="UP001595378">
    <property type="component" value="Unassembled WGS sequence"/>
</dbReference>
<sequence>MIRYLVNRMREPSTWAGFAGLALALGISEAEWQVWSAAAAALASLAAMLLWERPGADRGEAGEP</sequence>
<proteinExistence type="predicted"/>
<name>A0ABV7EDD9_9SPHN</name>
<protein>
    <submittedName>
        <fullName evidence="1">Uncharacterized protein</fullName>
    </submittedName>
</protein>
<reference evidence="2" key="1">
    <citation type="journal article" date="2019" name="Int. J. Syst. Evol. Microbiol.">
        <title>The Global Catalogue of Microorganisms (GCM) 10K type strain sequencing project: providing services to taxonomists for standard genome sequencing and annotation.</title>
        <authorList>
            <consortium name="The Broad Institute Genomics Platform"/>
            <consortium name="The Broad Institute Genome Sequencing Center for Infectious Disease"/>
            <person name="Wu L."/>
            <person name="Ma J."/>
        </authorList>
    </citation>
    <scope>NUCLEOTIDE SEQUENCE [LARGE SCALE GENOMIC DNA]</scope>
    <source>
        <strain evidence="2">KCTC 52606</strain>
    </source>
</reference>
<accession>A0ABV7EDD9</accession>
<organism evidence="1 2">
    <name type="scientific">Alteraurantiacibacter lauratis</name>
    <dbReference type="NCBI Taxonomy" id="2054627"/>
    <lineage>
        <taxon>Bacteria</taxon>
        <taxon>Pseudomonadati</taxon>
        <taxon>Pseudomonadota</taxon>
        <taxon>Alphaproteobacteria</taxon>
        <taxon>Sphingomonadales</taxon>
        <taxon>Erythrobacteraceae</taxon>
        <taxon>Alteraurantiacibacter</taxon>
    </lineage>
</organism>
<evidence type="ECO:0000313" key="1">
    <source>
        <dbReference type="EMBL" id="MFC3100638.1"/>
    </source>
</evidence>